<comment type="similarity">
    <text evidence="2 10">Belongs to the CobT family.</text>
</comment>
<gene>
    <name evidence="10" type="primary">cobT</name>
    <name evidence="12" type="ORF">BFG52_10180</name>
</gene>
<dbReference type="NCBIfam" id="TIGR03160">
    <property type="entry name" value="cobT_DBIPRT"/>
    <property type="match status" value="1"/>
</dbReference>
<dbReference type="Gene3D" id="3.40.50.10210">
    <property type="match status" value="1"/>
</dbReference>
<evidence type="ECO:0000256" key="4">
    <source>
        <dbReference type="ARBA" id="ARBA00015486"/>
    </source>
</evidence>
<keyword evidence="6 10" id="KW-0328">Glycosyltransferase</keyword>
<evidence type="ECO:0000256" key="7">
    <source>
        <dbReference type="ARBA" id="ARBA00022679"/>
    </source>
</evidence>
<dbReference type="AlphaFoldDB" id="A0A1B2M0E9"/>
<dbReference type="Pfam" id="PF02277">
    <property type="entry name" value="DBI_PRT"/>
    <property type="match status" value="1"/>
</dbReference>
<keyword evidence="5 10" id="KW-0169">Cobalamin biosynthesis</keyword>
<dbReference type="GO" id="GO:0009236">
    <property type="term" value="P:cobalamin biosynthetic process"/>
    <property type="evidence" value="ECO:0007669"/>
    <property type="project" value="UniProtKB-UniRule"/>
</dbReference>
<dbReference type="PANTHER" id="PTHR43463">
    <property type="entry name" value="NICOTINATE-NUCLEOTIDE--DIMETHYLBENZIMIDAZOLE PHOSPHORIBOSYLTRANSFERASE"/>
    <property type="match status" value="1"/>
</dbReference>
<dbReference type="RefSeq" id="WP_067555603.1">
    <property type="nucleotide sequence ID" value="NZ_CP016895.1"/>
</dbReference>
<comment type="pathway">
    <text evidence="1 10">Nucleoside biosynthesis; alpha-ribazole biosynthesis; alpha-ribazole from 5,6-dimethylbenzimidazole: step 1/2.</text>
</comment>
<dbReference type="UniPathway" id="UPA00061">
    <property type="reaction ID" value="UER00516"/>
</dbReference>
<dbReference type="GO" id="GO:0008939">
    <property type="term" value="F:nicotinate-nucleotide-dimethylbenzimidazole phosphoribosyltransferase activity"/>
    <property type="evidence" value="ECO:0007669"/>
    <property type="project" value="UniProtKB-UniRule"/>
</dbReference>
<dbReference type="Gene3D" id="1.10.1610.10">
    <property type="match status" value="1"/>
</dbReference>
<evidence type="ECO:0000256" key="3">
    <source>
        <dbReference type="ARBA" id="ARBA00011991"/>
    </source>
</evidence>
<feature type="transmembrane region" description="Helical" evidence="11">
    <location>
        <begin position="257"/>
        <end position="276"/>
    </location>
</feature>
<evidence type="ECO:0000256" key="8">
    <source>
        <dbReference type="ARBA" id="ARBA00030686"/>
    </source>
</evidence>
<dbReference type="SUPFAM" id="SSF52733">
    <property type="entry name" value="Nicotinate mononucleotide:5,6-dimethylbenzimidazole phosphoribosyltransferase (CobT)"/>
    <property type="match status" value="1"/>
</dbReference>
<accession>A0A1B2M0E9</accession>
<proteinExistence type="inferred from homology"/>
<dbReference type="InterPro" id="IPR017846">
    <property type="entry name" value="Nict_dMeBzImd_PRibTrfase_bact"/>
</dbReference>
<dbReference type="InterPro" id="IPR003200">
    <property type="entry name" value="Nict_dMeBzImd_PRibTrfase"/>
</dbReference>
<evidence type="ECO:0000256" key="1">
    <source>
        <dbReference type="ARBA" id="ARBA00005049"/>
    </source>
</evidence>
<keyword evidence="11" id="KW-0472">Membrane</keyword>
<dbReference type="KEGG" id="ala:BFG52_10180"/>
<dbReference type="EMBL" id="CP016895">
    <property type="protein sequence ID" value="AOA58684.1"/>
    <property type="molecule type" value="Genomic_DNA"/>
</dbReference>
<evidence type="ECO:0000256" key="9">
    <source>
        <dbReference type="ARBA" id="ARBA00047340"/>
    </source>
</evidence>
<evidence type="ECO:0000313" key="13">
    <source>
        <dbReference type="Proteomes" id="UP000093391"/>
    </source>
</evidence>
<dbReference type="OrthoDB" id="9781491at2"/>
<evidence type="ECO:0000256" key="2">
    <source>
        <dbReference type="ARBA" id="ARBA00007110"/>
    </source>
</evidence>
<dbReference type="EC" id="2.4.2.21" evidence="3 10"/>
<keyword evidence="11" id="KW-0812">Transmembrane</keyword>
<dbReference type="NCBIfam" id="NF000996">
    <property type="entry name" value="PRK00105.1"/>
    <property type="match status" value="1"/>
</dbReference>
<comment type="function">
    <text evidence="10">Catalyzes the synthesis of alpha-ribazole-5'-phosphate from nicotinate mononucleotide (NAMN) and 5,6-dimethylbenzimidazole (DMB).</text>
</comment>
<dbReference type="InterPro" id="IPR023195">
    <property type="entry name" value="Nict_dMeBzImd_PRibTrfase_N"/>
</dbReference>
<keyword evidence="7 10" id="KW-0808">Transferase</keyword>
<dbReference type="PANTHER" id="PTHR43463:SF1">
    <property type="entry name" value="NICOTINATE-NUCLEOTIDE--DIMETHYLBENZIMIDAZOLE PHOSPHORIBOSYLTRANSFERASE"/>
    <property type="match status" value="1"/>
</dbReference>
<keyword evidence="13" id="KW-1185">Reference proteome</keyword>
<comment type="catalytic activity">
    <reaction evidence="9 10">
        <text>5,6-dimethylbenzimidazole + nicotinate beta-D-ribonucleotide = alpha-ribazole 5'-phosphate + nicotinate + H(+)</text>
        <dbReference type="Rhea" id="RHEA:11196"/>
        <dbReference type="ChEBI" id="CHEBI:15378"/>
        <dbReference type="ChEBI" id="CHEBI:15890"/>
        <dbReference type="ChEBI" id="CHEBI:32544"/>
        <dbReference type="ChEBI" id="CHEBI:57502"/>
        <dbReference type="ChEBI" id="CHEBI:57918"/>
        <dbReference type="EC" id="2.4.2.21"/>
    </reaction>
</comment>
<dbReference type="HAMAP" id="MF_00230">
    <property type="entry name" value="CobT"/>
    <property type="match status" value="1"/>
</dbReference>
<dbReference type="InterPro" id="IPR036087">
    <property type="entry name" value="Nict_dMeBzImd_PRibTrfase_sf"/>
</dbReference>
<reference evidence="12 13" key="1">
    <citation type="submission" date="2016-08" db="EMBL/GenBank/DDBJ databases">
        <authorList>
            <person name="Seilhamer J.J."/>
        </authorList>
    </citation>
    <scope>NUCLEOTIDE SEQUENCE [LARGE SCALE GENOMIC DNA]</scope>
    <source>
        <strain evidence="12 13">BRTC-1</strain>
    </source>
</reference>
<evidence type="ECO:0000256" key="10">
    <source>
        <dbReference type="HAMAP-Rule" id="MF_00230"/>
    </source>
</evidence>
<feature type="transmembrane region" description="Helical" evidence="11">
    <location>
        <begin position="230"/>
        <end position="250"/>
    </location>
</feature>
<dbReference type="CDD" id="cd02439">
    <property type="entry name" value="DMB-PRT_CobT"/>
    <property type="match status" value="1"/>
</dbReference>
<evidence type="ECO:0000256" key="6">
    <source>
        <dbReference type="ARBA" id="ARBA00022676"/>
    </source>
</evidence>
<organism evidence="12 13">
    <name type="scientific">Acinetobacter larvae</name>
    <dbReference type="NCBI Taxonomy" id="1789224"/>
    <lineage>
        <taxon>Bacteria</taxon>
        <taxon>Pseudomonadati</taxon>
        <taxon>Pseudomonadota</taxon>
        <taxon>Gammaproteobacteria</taxon>
        <taxon>Moraxellales</taxon>
        <taxon>Moraxellaceae</taxon>
        <taxon>Acinetobacter</taxon>
    </lineage>
</organism>
<evidence type="ECO:0000313" key="12">
    <source>
        <dbReference type="EMBL" id="AOA58684.1"/>
    </source>
</evidence>
<evidence type="ECO:0000256" key="5">
    <source>
        <dbReference type="ARBA" id="ARBA00022573"/>
    </source>
</evidence>
<evidence type="ECO:0000256" key="11">
    <source>
        <dbReference type="SAM" id="Phobius"/>
    </source>
</evidence>
<sequence length="350" mass="36810">MKWWQQACQKPNNLTRQQAIQHQLQLTKPAGALGELENIAIQLAALQATVQPHVDQIWICIYAADHGVVAENISAYPQQVTRQMLSNFAHGGACIAVMARQYQAHLEVIDCGIVGAAVDITGVKRCAVASGTANFTQQAAMNIAQCEQALSIGYDSVERAIQAGSDLYVAGEMGIGNTCAATALAGLLLKHPAAVLTGPGTGLNADTLQHKIAVIERAIALHAPRVGQDALQILAAVGGFEIAAMVGAYIRCAQRGLAVVVDGFISTVAALIAVHLNSAVRPWLIFAHQSAEPGHALVLEALNAHVLLKLNLRLGEASGAGAALGLIRLACLLHQQMATFSRAEVDQSLQ</sequence>
<dbReference type="Proteomes" id="UP000093391">
    <property type="component" value="Chromosome"/>
</dbReference>
<dbReference type="STRING" id="1789224.BFG52_10180"/>
<feature type="active site" description="Proton acceptor" evidence="10">
    <location>
        <position position="316"/>
    </location>
</feature>
<dbReference type="FunFam" id="3.40.50.10210:FF:000001">
    <property type="entry name" value="Nicotinate-nucleotide--dimethylbenzimidazole phosphoribosyltransferase"/>
    <property type="match status" value="1"/>
</dbReference>
<protein>
    <recommendedName>
        <fullName evidence="4 10">Nicotinate-nucleotide--dimethylbenzimidazole phosphoribosyltransferase</fullName>
        <shortName evidence="10">NN:DBI PRT</shortName>
        <ecNumber evidence="3 10">2.4.2.21</ecNumber>
    </recommendedName>
    <alternativeName>
        <fullName evidence="8 10">N(1)-alpha-phosphoribosyltransferase</fullName>
    </alternativeName>
</protein>
<keyword evidence="11" id="KW-1133">Transmembrane helix</keyword>
<name>A0A1B2M0E9_9GAMM</name>